<name>A0ABD2IC22_9BILA</name>
<dbReference type="EMBL" id="JBICBT010001314">
    <property type="protein sequence ID" value="KAL3073703.1"/>
    <property type="molecule type" value="Genomic_DNA"/>
</dbReference>
<sequence>MRDDSIRGGISIHHSKIGSPAAKNAVKLAAAPSRGRGRGGTGTLAAAKKKAASPADGGTGKRGRPPNKTVPKAKESNTD</sequence>
<protein>
    <submittedName>
        <fullName evidence="2">Uncharacterized protein</fullName>
    </submittedName>
</protein>
<evidence type="ECO:0000313" key="3">
    <source>
        <dbReference type="Proteomes" id="UP001620626"/>
    </source>
</evidence>
<keyword evidence="3" id="KW-1185">Reference proteome</keyword>
<accession>A0ABD2IC22</accession>
<evidence type="ECO:0000313" key="2">
    <source>
        <dbReference type="EMBL" id="KAL3073703.1"/>
    </source>
</evidence>
<dbReference type="Proteomes" id="UP001620626">
    <property type="component" value="Unassembled WGS sequence"/>
</dbReference>
<gene>
    <name evidence="2" type="ORF">niasHT_033776</name>
</gene>
<feature type="compositionally biased region" description="Low complexity" evidence="1">
    <location>
        <begin position="21"/>
        <end position="34"/>
    </location>
</feature>
<organism evidence="2 3">
    <name type="scientific">Heterodera trifolii</name>
    <dbReference type="NCBI Taxonomy" id="157864"/>
    <lineage>
        <taxon>Eukaryota</taxon>
        <taxon>Metazoa</taxon>
        <taxon>Ecdysozoa</taxon>
        <taxon>Nematoda</taxon>
        <taxon>Chromadorea</taxon>
        <taxon>Rhabditida</taxon>
        <taxon>Tylenchina</taxon>
        <taxon>Tylenchomorpha</taxon>
        <taxon>Tylenchoidea</taxon>
        <taxon>Heteroderidae</taxon>
        <taxon>Heteroderinae</taxon>
        <taxon>Heterodera</taxon>
    </lineage>
</organism>
<feature type="region of interest" description="Disordered" evidence="1">
    <location>
        <begin position="1"/>
        <end position="79"/>
    </location>
</feature>
<evidence type="ECO:0000256" key="1">
    <source>
        <dbReference type="SAM" id="MobiDB-lite"/>
    </source>
</evidence>
<proteinExistence type="predicted"/>
<dbReference type="AlphaFoldDB" id="A0ABD2IC22"/>
<comment type="caution">
    <text evidence="2">The sequence shown here is derived from an EMBL/GenBank/DDBJ whole genome shotgun (WGS) entry which is preliminary data.</text>
</comment>
<reference evidence="2 3" key="1">
    <citation type="submission" date="2024-10" db="EMBL/GenBank/DDBJ databases">
        <authorList>
            <person name="Kim D."/>
        </authorList>
    </citation>
    <scope>NUCLEOTIDE SEQUENCE [LARGE SCALE GENOMIC DNA]</scope>
    <source>
        <strain evidence="2">BH-2024</strain>
    </source>
</reference>